<dbReference type="Proteomes" id="UP000789595">
    <property type="component" value="Unassembled WGS sequence"/>
</dbReference>
<accession>A0A8J2SJD0</accession>
<reference evidence="1" key="1">
    <citation type="submission" date="2021-11" db="EMBL/GenBank/DDBJ databases">
        <authorList>
            <consortium name="Genoscope - CEA"/>
            <person name="William W."/>
        </authorList>
    </citation>
    <scope>NUCLEOTIDE SEQUENCE</scope>
</reference>
<sequence>MGAPRLVLVAAGSADALHFDNAATLRSGGTAPLTANGKNVSPFWSQPRNAWGHWDYIDLGVTDRAQPLHVNLEGPYVVWYGPHGEMVFDVAMWKLHEGTHLVAVKACAGNPGGPTRMSKDACGRDFVLHADGTIGPRTAQHLRLGAAGGAGGGAGLRTVAGVAYSLSGLATGAPTAAHLAYHAAPVVAAEVATAAAGGNAAAVAAVSAGCSIQ</sequence>
<evidence type="ECO:0000313" key="1">
    <source>
        <dbReference type="EMBL" id="CAH0367982.1"/>
    </source>
</evidence>
<protein>
    <submittedName>
        <fullName evidence="1">Uncharacterized protein</fullName>
    </submittedName>
</protein>
<organism evidence="1 2">
    <name type="scientific">Pelagomonas calceolata</name>
    <dbReference type="NCBI Taxonomy" id="35677"/>
    <lineage>
        <taxon>Eukaryota</taxon>
        <taxon>Sar</taxon>
        <taxon>Stramenopiles</taxon>
        <taxon>Ochrophyta</taxon>
        <taxon>Pelagophyceae</taxon>
        <taxon>Pelagomonadales</taxon>
        <taxon>Pelagomonadaceae</taxon>
        <taxon>Pelagomonas</taxon>
    </lineage>
</organism>
<comment type="caution">
    <text evidence="1">The sequence shown here is derived from an EMBL/GenBank/DDBJ whole genome shotgun (WGS) entry which is preliminary data.</text>
</comment>
<name>A0A8J2SJD0_9STRA</name>
<dbReference type="EMBL" id="CAKKNE010000002">
    <property type="protein sequence ID" value="CAH0367982.1"/>
    <property type="molecule type" value="Genomic_DNA"/>
</dbReference>
<dbReference type="OrthoDB" id="206619at2759"/>
<dbReference type="AlphaFoldDB" id="A0A8J2SJD0"/>
<evidence type="ECO:0000313" key="2">
    <source>
        <dbReference type="Proteomes" id="UP000789595"/>
    </source>
</evidence>
<keyword evidence="2" id="KW-1185">Reference proteome</keyword>
<proteinExistence type="predicted"/>
<gene>
    <name evidence="1" type="ORF">PECAL_2P10290</name>
</gene>